<keyword evidence="2" id="KW-1185">Reference proteome</keyword>
<sequence length="87" mass="9786">MDASLGATFRYAREPHVMVSSEGDVSPGCDLSFPIMNRLDPVYFMSSPLSGNYIQINAVFPFRPALLYQRINAALQLFLYRQSPLVI</sequence>
<dbReference type="AlphaFoldDB" id="A0A4U8UQ23"/>
<comment type="caution">
    <text evidence="1">The sequence shown here is derived from an EMBL/GenBank/DDBJ whole genome shotgun (WGS) entry which is preliminary data.</text>
</comment>
<evidence type="ECO:0000313" key="1">
    <source>
        <dbReference type="EMBL" id="TMS35162.1"/>
    </source>
</evidence>
<organism evidence="1 2">
    <name type="scientific">Steinernema carpocapsae</name>
    <name type="common">Entomopathogenic nematode</name>
    <dbReference type="NCBI Taxonomy" id="34508"/>
    <lineage>
        <taxon>Eukaryota</taxon>
        <taxon>Metazoa</taxon>
        <taxon>Ecdysozoa</taxon>
        <taxon>Nematoda</taxon>
        <taxon>Chromadorea</taxon>
        <taxon>Rhabditida</taxon>
        <taxon>Tylenchina</taxon>
        <taxon>Panagrolaimomorpha</taxon>
        <taxon>Strongyloidoidea</taxon>
        <taxon>Steinernematidae</taxon>
        <taxon>Steinernema</taxon>
    </lineage>
</organism>
<dbReference type="EMBL" id="AZBU02000001">
    <property type="protein sequence ID" value="TMS35162.1"/>
    <property type="molecule type" value="Genomic_DNA"/>
</dbReference>
<reference evidence="1 2" key="1">
    <citation type="journal article" date="2015" name="Genome Biol.">
        <title>Comparative genomics of Steinernema reveals deeply conserved gene regulatory networks.</title>
        <authorList>
            <person name="Dillman A.R."/>
            <person name="Macchietto M."/>
            <person name="Porter C.F."/>
            <person name="Rogers A."/>
            <person name="Williams B."/>
            <person name="Antoshechkin I."/>
            <person name="Lee M.M."/>
            <person name="Goodwin Z."/>
            <person name="Lu X."/>
            <person name="Lewis E.E."/>
            <person name="Goodrich-Blair H."/>
            <person name="Stock S.P."/>
            <person name="Adams B.J."/>
            <person name="Sternberg P.W."/>
            <person name="Mortazavi A."/>
        </authorList>
    </citation>
    <scope>NUCLEOTIDE SEQUENCE [LARGE SCALE GENOMIC DNA]</scope>
    <source>
        <strain evidence="1 2">ALL</strain>
    </source>
</reference>
<protein>
    <submittedName>
        <fullName evidence="1">Uncharacterized protein</fullName>
    </submittedName>
</protein>
<accession>A0A4U8UQ23</accession>
<name>A0A4U8UQ23_STECR</name>
<gene>
    <name evidence="1" type="ORF">L596_002618</name>
</gene>
<reference evidence="1 2" key="2">
    <citation type="journal article" date="2019" name="G3 (Bethesda)">
        <title>Hybrid Assembly of the Genome of the Entomopathogenic Nematode Steinernema carpocapsae Identifies the X-Chromosome.</title>
        <authorList>
            <person name="Serra L."/>
            <person name="Macchietto M."/>
            <person name="Macias-Munoz A."/>
            <person name="McGill C.J."/>
            <person name="Rodriguez I.M."/>
            <person name="Rodriguez B."/>
            <person name="Murad R."/>
            <person name="Mortazavi A."/>
        </authorList>
    </citation>
    <scope>NUCLEOTIDE SEQUENCE [LARGE SCALE GENOMIC DNA]</scope>
    <source>
        <strain evidence="1 2">ALL</strain>
    </source>
</reference>
<proteinExistence type="predicted"/>
<evidence type="ECO:0000313" key="2">
    <source>
        <dbReference type="Proteomes" id="UP000298663"/>
    </source>
</evidence>
<dbReference type="Proteomes" id="UP000298663">
    <property type="component" value="Unassembled WGS sequence"/>
</dbReference>